<gene>
    <name evidence="2" type="ORF">MSBR3_0249</name>
</gene>
<dbReference type="HOGENOM" id="CLU_036012_2_0_2"/>
<reference evidence="2" key="1">
    <citation type="submission" date="2014-07" db="EMBL/GenBank/DDBJ databases">
        <title>Methanogenic archaea and the global carbon cycle.</title>
        <authorList>
            <person name="Henriksen J.R."/>
            <person name="Luke J."/>
            <person name="Reinhart S."/>
            <person name="Benedict M.N."/>
            <person name="Youngblut N.D."/>
            <person name="Metcalf M.E."/>
            <person name="Whitaker R.J."/>
            <person name="Metcalf W.W."/>
        </authorList>
    </citation>
    <scope>NUCLEOTIDE SEQUENCE [LARGE SCALE GENOMIC DNA]</scope>
    <source>
        <strain evidence="2">3</strain>
    </source>
</reference>
<dbReference type="SMART" id="SM00849">
    <property type="entry name" value="Lactamase_B"/>
    <property type="match status" value="1"/>
</dbReference>
<dbReference type="Proteomes" id="UP000033066">
    <property type="component" value="Chromosome"/>
</dbReference>
<evidence type="ECO:0000313" key="2">
    <source>
        <dbReference type="EMBL" id="AKB80827.1"/>
    </source>
</evidence>
<keyword evidence="3" id="KW-1185">Reference proteome</keyword>
<dbReference type="InterPro" id="IPR052926">
    <property type="entry name" value="Metallo-beta-lactamase_dom"/>
</dbReference>
<dbReference type="InterPro" id="IPR041712">
    <property type="entry name" value="DHPS-like_MBL-fold"/>
</dbReference>
<dbReference type="EMBL" id="CP009517">
    <property type="protein sequence ID" value="AKB80827.1"/>
    <property type="molecule type" value="Genomic_DNA"/>
</dbReference>
<accession>A0A0E3SJJ0</accession>
<dbReference type="PANTHER" id="PTHR13754">
    <property type="entry name" value="METALLO-BETA-LACTAMASE SUPERFAMILY PROTEIN"/>
    <property type="match status" value="1"/>
</dbReference>
<dbReference type="KEGG" id="mbak:MSBR3_0249"/>
<dbReference type="PANTHER" id="PTHR13754:SF18">
    <property type="entry name" value="7,8-DIHYDROPTERIN-6-METHYL-4-(BETA-D-RIBOFURANOSYL)-AMINOBENZENE-5'-PHOSPHATE SYNTHASE"/>
    <property type="match status" value="1"/>
</dbReference>
<dbReference type="PATRIC" id="fig|1434107.4.peg.332"/>
<dbReference type="STRING" id="1434107.MSBR3_0249"/>
<dbReference type="InterPro" id="IPR001279">
    <property type="entry name" value="Metallo-B-lactamas"/>
</dbReference>
<dbReference type="RefSeq" id="WP_230627672.1">
    <property type="nucleotide sequence ID" value="NZ_CP009517.1"/>
</dbReference>
<dbReference type="GeneID" id="24787695"/>
<evidence type="ECO:0000313" key="3">
    <source>
        <dbReference type="Proteomes" id="UP000033066"/>
    </source>
</evidence>
<dbReference type="InterPro" id="IPR036866">
    <property type="entry name" value="RibonucZ/Hydroxyglut_hydro"/>
</dbReference>
<dbReference type="AlphaFoldDB" id="A0A0E3SJJ0"/>
<dbReference type="GO" id="GO:0016740">
    <property type="term" value="F:transferase activity"/>
    <property type="evidence" value="ECO:0007669"/>
    <property type="project" value="TreeGrafter"/>
</dbReference>
<proteinExistence type="predicted"/>
<dbReference type="CDD" id="cd07713">
    <property type="entry name" value="DHPS-like_MBL-fold"/>
    <property type="match status" value="1"/>
</dbReference>
<name>A0A0E3SJJ0_METBA</name>
<sequence length="325" mass="35315">MIGSSLLEVDEVKVTIIVDNTIDVFMTGNEIVHRFSSSPNCPLVAEDGFSTLVAEHGFSALIQVKRGNRQGVVLLDTGISPGGILHNMAALGINPDDMQAIILSHGHADHTMGLPGLIEKLGSHQIPLVYHPDALLDRKIIMPNRYELDLSPPKLTTCQQKKVAFIEKSDPTLLVDNMVLVSGEIARTTDFETGFPIHYTKRNDQWENDPVIKDDQCVIVSVRGQGLVVITGCCHSGIVNTIRYAQALTNNQQICAVLGGFHLTGGIFEKIIPATIAELQKISPTFLMPGHCTGWSAIHQIAQAMPKAFIPNNAGTTLVFQAKQI</sequence>
<dbReference type="Gene3D" id="3.60.15.10">
    <property type="entry name" value="Ribonuclease Z/Hydroxyacylglutathione hydrolase-like"/>
    <property type="match status" value="1"/>
</dbReference>
<protein>
    <submittedName>
        <fullName evidence="2">7,8 dihydropteroate synthase (Methanopterin)</fullName>
    </submittedName>
</protein>
<dbReference type="Pfam" id="PF00753">
    <property type="entry name" value="Lactamase_B"/>
    <property type="match status" value="1"/>
</dbReference>
<organism evidence="2 3">
    <name type="scientific">Methanosarcina barkeri 3</name>
    <dbReference type="NCBI Taxonomy" id="1434107"/>
    <lineage>
        <taxon>Archaea</taxon>
        <taxon>Methanobacteriati</taxon>
        <taxon>Methanobacteriota</taxon>
        <taxon>Stenosarchaea group</taxon>
        <taxon>Methanomicrobia</taxon>
        <taxon>Methanosarcinales</taxon>
        <taxon>Methanosarcinaceae</taxon>
        <taxon>Methanosarcina</taxon>
    </lineage>
</organism>
<dbReference type="SUPFAM" id="SSF56281">
    <property type="entry name" value="Metallo-hydrolase/oxidoreductase"/>
    <property type="match status" value="1"/>
</dbReference>
<feature type="domain" description="Metallo-beta-lactamase" evidence="1">
    <location>
        <begin position="56"/>
        <end position="291"/>
    </location>
</feature>
<evidence type="ECO:0000259" key="1">
    <source>
        <dbReference type="SMART" id="SM00849"/>
    </source>
</evidence>